<evidence type="ECO:0000259" key="4">
    <source>
        <dbReference type="PROSITE" id="PS51762"/>
    </source>
</evidence>
<dbReference type="PRINTS" id="PR00737">
    <property type="entry name" value="GLHYDRLASE16"/>
</dbReference>
<name>A0ABX2IQS5_9RHOB</name>
<dbReference type="InterPro" id="IPR050546">
    <property type="entry name" value="Glycosyl_Hydrlase_16"/>
</dbReference>
<keyword evidence="2" id="KW-0378">Hydrolase</keyword>
<dbReference type="RefSeq" id="WP_174137409.1">
    <property type="nucleotide sequence ID" value="NZ_JABUFE010000004.1"/>
</dbReference>
<dbReference type="Gene3D" id="2.60.120.200">
    <property type="match status" value="1"/>
</dbReference>
<dbReference type="PANTHER" id="PTHR10963:SF55">
    <property type="entry name" value="GLYCOSIDE HYDROLASE FAMILY 16 PROTEIN"/>
    <property type="match status" value="1"/>
</dbReference>
<evidence type="ECO:0000313" key="5">
    <source>
        <dbReference type="EMBL" id="NSX54900.1"/>
    </source>
</evidence>
<dbReference type="SUPFAM" id="SSF49899">
    <property type="entry name" value="Concanavalin A-like lectins/glucanases"/>
    <property type="match status" value="1"/>
</dbReference>
<evidence type="ECO:0000256" key="3">
    <source>
        <dbReference type="ARBA" id="ARBA00023295"/>
    </source>
</evidence>
<dbReference type="Proteomes" id="UP000777935">
    <property type="component" value="Unassembled WGS sequence"/>
</dbReference>
<dbReference type="InterPro" id="IPR008264">
    <property type="entry name" value="Beta_glucanase"/>
</dbReference>
<evidence type="ECO:0000256" key="1">
    <source>
        <dbReference type="ARBA" id="ARBA00006865"/>
    </source>
</evidence>
<keyword evidence="6" id="KW-1185">Reference proteome</keyword>
<comment type="caution">
    <text evidence="5">The sequence shown here is derived from an EMBL/GenBank/DDBJ whole genome shotgun (WGS) entry which is preliminary data.</text>
</comment>
<organism evidence="5 6">
    <name type="scientific">Parasulfitobacter algicola</name>
    <dbReference type="NCBI Taxonomy" id="2614809"/>
    <lineage>
        <taxon>Bacteria</taxon>
        <taxon>Pseudomonadati</taxon>
        <taxon>Pseudomonadota</taxon>
        <taxon>Alphaproteobacteria</taxon>
        <taxon>Rhodobacterales</taxon>
        <taxon>Roseobacteraceae</taxon>
        <taxon>Parasulfitobacter</taxon>
    </lineage>
</organism>
<dbReference type="PANTHER" id="PTHR10963">
    <property type="entry name" value="GLYCOSYL HYDROLASE-RELATED"/>
    <property type="match status" value="1"/>
</dbReference>
<sequence>MRAHIDRFFLIFAMLCIPFSAYAEELGKSFKEDFDELDTEKWYISDGWRNGEYQNCLWNSDQVNVRGGKLILGFDRSGGGPLRYKCGELRTYQSYGYGLFEARIKTGQGSGLNAAFFTYIGPSNNKPHDEIDVEILTKDTNSVSFNTYVSGEPHHGKEVPLQNPTHTSFNIYSMLWTPREIRWYVNGEFVHKTIGTRYLPTHPQKIFASLWGSDTNIEWMGEFRPVTRRITMEIDWIAYTSLSDSCQFDASVMCDLRQ</sequence>
<evidence type="ECO:0000256" key="2">
    <source>
        <dbReference type="ARBA" id="ARBA00022801"/>
    </source>
</evidence>
<proteinExistence type="inferred from homology"/>
<comment type="similarity">
    <text evidence="1">Belongs to the glycosyl hydrolase 16 family.</text>
</comment>
<accession>A0ABX2IQS5</accession>
<dbReference type="PROSITE" id="PS51762">
    <property type="entry name" value="GH16_2"/>
    <property type="match status" value="1"/>
</dbReference>
<feature type="domain" description="GH16" evidence="4">
    <location>
        <begin position="10"/>
        <end position="245"/>
    </location>
</feature>
<dbReference type="InterPro" id="IPR000757">
    <property type="entry name" value="Beta-glucanase-like"/>
</dbReference>
<dbReference type="Pfam" id="PF00722">
    <property type="entry name" value="Glyco_hydro_16"/>
    <property type="match status" value="1"/>
</dbReference>
<gene>
    <name evidence="5" type="ORF">HRQ87_08815</name>
</gene>
<keyword evidence="3" id="KW-0326">Glycosidase</keyword>
<protein>
    <submittedName>
        <fullName evidence="5">Family 16 glycosylhydrolase</fullName>
    </submittedName>
</protein>
<dbReference type="InterPro" id="IPR013320">
    <property type="entry name" value="ConA-like_dom_sf"/>
</dbReference>
<dbReference type="EMBL" id="JABUFE010000004">
    <property type="protein sequence ID" value="NSX54900.1"/>
    <property type="molecule type" value="Genomic_DNA"/>
</dbReference>
<evidence type="ECO:0000313" key="6">
    <source>
        <dbReference type="Proteomes" id="UP000777935"/>
    </source>
</evidence>
<reference evidence="5 6" key="1">
    <citation type="submission" date="2020-06" db="EMBL/GenBank/DDBJ databases">
        <title>Sulfitobacter algicola sp. nov., isolated from green algae.</title>
        <authorList>
            <person name="Wang C."/>
        </authorList>
    </citation>
    <scope>NUCLEOTIDE SEQUENCE [LARGE SCALE GENOMIC DNA]</scope>
    <source>
        <strain evidence="5 6">1151</strain>
    </source>
</reference>